<name>A0A1H6FZ32_9EURY</name>
<evidence type="ECO:0000313" key="2">
    <source>
        <dbReference type="Proteomes" id="UP000199112"/>
    </source>
</evidence>
<dbReference type="EMBL" id="FNWL01000002">
    <property type="protein sequence ID" value="SEH15034.1"/>
    <property type="molecule type" value="Genomic_DNA"/>
</dbReference>
<gene>
    <name evidence="1" type="ORF">SAMN04487967_1889</name>
</gene>
<sequence>MTAKNESEVDERIELSDEDNSCFETIEDKAREALKHNDQGQGCDVVVRAHNREYDLDRNVTDHLIRTDEEWIVVRTWTEVGGGMNLSVKDYGETLHLDVPELDRDQVTDRLCSEALDAIEVNQEVGWPVKLFTSLVRNAEEIAAELVTEWQNGAEHLVRERIYDGIAGWTGRTAWTAHEEEAMYIEAERVATQFLDEHVTCDVSDDVEATIHEICRQALSSAVDDHRDRRAPHLDYAAEVVLTE</sequence>
<dbReference type="AlphaFoldDB" id="A0A1H6FZ32"/>
<organism evidence="1 2">
    <name type="scientific">Natronorubrum sediminis</name>
    <dbReference type="NCBI Taxonomy" id="640943"/>
    <lineage>
        <taxon>Archaea</taxon>
        <taxon>Methanobacteriati</taxon>
        <taxon>Methanobacteriota</taxon>
        <taxon>Stenosarchaea group</taxon>
        <taxon>Halobacteria</taxon>
        <taxon>Halobacteriales</taxon>
        <taxon>Natrialbaceae</taxon>
        <taxon>Natronorubrum</taxon>
    </lineage>
</organism>
<proteinExistence type="predicted"/>
<accession>A0A1H6FZ32</accession>
<reference evidence="2" key="1">
    <citation type="submission" date="2016-10" db="EMBL/GenBank/DDBJ databases">
        <authorList>
            <person name="Varghese N."/>
            <person name="Submissions S."/>
        </authorList>
    </citation>
    <scope>NUCLEOTIDE SEQUENCE [LARGE SCALE GENOMIC DNA]</scope>
    <source>
        <strain evidence="2">CGMCC 1.8981</strain>
    </source>
</reference>
<protein>
    <submittedName>
        <fullName evidence="1">Uncharacterized protein</fullName>
    </submittedName>
</protein>
<dbReference type="Proteomes" id="UP000199112">
    <property type="component" value="Unassembled WGS sequence"/>
</dbReference>
<keyword evidence="2" id="KW-1185">Reference proteome</keyword>
<evidence type="ECO:0000313" key="1">
    <source>
        <dbReference type="EMBL" id="SEH15034.1"/>
    </source>
</evidence>
<dbReference type="RefSeq" id="WP_090506792.1">
    <property type="nucleotide sequence ID" value="NZ_FNWL01000002.1"/>
</dbReference>
<dbReference type="OrthoDB" id="275121at2157"/>